<dbReference type="InterPro" id="IPR006319">
    <property type="entry name" value="PEP_synth"/>
</dbReference>
<dbReference type="PANTHER" id="PTHR43030">
    <property type="entry name" value="PHOSPHOENOLPYRUVATE SYNTHASE"/>
    <property type="match status" value="1"/>
</dbReference>
<dbReference type="GO" id="GO:0005524">
    <property type="term" value="F:ATP binding"/>
    <property type="evidence" value="ECO:0007669"/>
    <property type="project" value="UniProtKB-KW"/>
</dbReference>
<keyword evidence="3" id="KW-0067">ATP-binding</keyword>
<sequence>TSDTAILCREFGIPAIVGAKDVSLLLKDGQNIQLDGNTGSIYLLEEKKEEVKDVHPVVEAYKEEKLVGVDLLREEMEKEQEDIVQEELKIPHDMNLSPCATSVFMQPKGEPKELLDYVGNSHGIVHIDLDKILVEDGRHILAYVEDKKFVEFSNKICEKILDYVVLAEGNRVVLSIGSLRVSAFRGLTKGKQYENTDLDDSAHGLAHYTSNPTLLNRVIKIVRRLRNVYKKRNVDIGIYAPMSAEEMKKFKRALLAEGLRRTASFNIYAILDSPTDVILADEILDTKIDGLILDMPRIVKVMQGHKFDAENVKYNLGVSSSLKIVDVICDTTDSPSKEVIVIAQDSEDLVRYCVQRGVYGISVLPENVKETREVVSEEESTLILGYK</sequence>
<name>A0A847VDY8_9BACT</name>
<evidence type="ECO:0000313" key="6">
    <source>
        <dbReference type="Proteomes" id="UP000564033"/>
    </source>
</evidence>
<comment type="similarity">
    <text evidence="1">Belongs to the PEP-utilizing enzyme family.</text>
</comment>
<dbReference type="EMBL" id="JAAZIL010000064">
    <property type="protein sequence ID" value="NLZ24615.1"/>
    <property type="molecule type" value="Genomic_DNA"/>
</dbReference>
<protein>
    <recommendedName>
        <fullName evidence="4">PEP-utilising enzyme mobile domain-containing protein</fullName>
    </recommendedName>
</protein>
<proteinExistence type="inferred from homology"/>
<reference evidence="5 6" key="1">
    <citation type="journal article" date="2020" name="Biotechnol. Biofuels">
        <title>New insights from the biogas microbiome by comprehensive genome-resolved metagenomics of nearly 1600 species originating from multiple anaerobic digesters.</title>
        <authorList>
            <person name="Campanaro S."/>
            <person name="Treu L."/>
            <person name="Rodriguez-R L.M."/>
            <person name="Kovalovszki A."/>
            <person name="Ziels R.M."/>
            <person name="Maus I."/>
            <person name="Zhu X."/>
            <person name="Kougias P.G."/>
            <person name="Basile A."/>
            <person name="Luo G."/>
            <person name="Schluter A."/>
            <person name="Konstantinidis K.T."/>
            <person name="Angelidaki I."/>
        </authorList>
    </citation>
    <scope>NUCLEOTIDE SEQUENCE [LARGE SCALE GENOMIC DNA]</scope>
    <source>
        <strain evidence="5">AS19jrsBPTG_9</strain>
    </source>
</reference>
<dbReference type="PANTHER" id="PTHR43030:SF1">
    <property type="entry name" value="PHOSPHOENOLPYRUVATE SYNTHASE"/>
    <property type="match status" value="1"/>
</dbReference>
<dbReference type="Pfam" id="PF00391">
    <property type="entry name" value="PEP-utilizers"/>
    <property type="match status" value="1"/>
</dbReference>
<dbReference type="SUPFAM" id="SSF52009">
    <property type="entry name" value="Phosphohistidine domain"/>
    <property type="match status" value="1"/>
</dbReference>
<dbReference type="Gene3D" id="3.50.30.10">
    <property type="entry name" value="Phosphohistidine domain"/>
    <property type="match status" value="1"/>
</dbReference>
<gene>
    <name evidence="5" type="ORF">GX888_02650</name>
</gene>
<dbReference type="InterPro" id="IPR040442">
    <property type="entry name" value="Pyrv_kinase-like_dom_sf"/>
</dbReference>
<evidence type="ECO:0000259" key="4">
    <source>
        <dbReference type="Pfam" id="PF00391"/>
    </source>
</evidence>
<organism evidence="5 6">
    <name type="scientific">Candidatus Dojkabacteria bacterium</name>
    <dbReference type="NCBI Taxonomy" id="2099670"/>
    <lineage>
        <taxon>Bacteria</taxon>
        <taxon>Candidatus Dojkabacteria</taxon>
    </lineage>
</organism>
<evidence type="ECO:0000256" key="2">
    <source>
        <dbReference type="ARBA" id="ARBA00022741"/>
    </source>
</evidence>
<dbReference type="Proteomes" id="UP000564033">
    <property type="component" value="Unassembled WGS sequence"/>
</dbReference>
<evidence type="ECO:0000313" key="5">
    <source>
        <dbReference type="EMBL" id="NLZ24615.1"/>
    </source>
</evidence>
<comment type="caution">
    <text evidence="5">The sequence shown here is derived from an EMBL/GenBank/DDBJ whole genome shotgun (WGS) entry which is preliminary data.</text>
</comment>
<keyword evidence="2" id="KW-0547">Nucleotide-binding</keyword>
<dbReference type="InterPro" id="IPR008279">
    <property type="entry name" value="PEP-util_enz_mobile_dom"/>
</dbReference>
<feature type="non-terminal residue" evidence="5">
    <location>
        <position position="1"/>
    </location>
</feature>
<dbReference type="Gene3D" id="3.20.20.60">
    <property type="entry name" value="Phosphoenolpyruvate-binding domains"/>
    <property type="match status" value="1"/>
</dbReference>
<dbReference type="AlphaFoldDB" id="A0A847VDY8"/>
<dbReference type="GO" id="GO:0008986">
    <property type="term" value="F:pyruvate, water dikinase activity"/>
    <property type="evidence" value="ECO:0007669"/>
    <property type="project" value="InterPro"/>
</dbReference>
<evidence type="ECO:0000256" key="1">
    <source>
        <dbReference type="ARBA" id="ARBA00007837"/>
    </source>
</evidence>
<accession>A0A847VDY8</accession>
<feature type="domain" description="PEP-utilising enzyme mobile" evidence="4">
    <location>
        <begin position="1"/>
        <end position="39"/>
    </location>
</feature>
<evidence type="ECO:0000256" key="3">
    <source>
        <dbReference type="ARBA" id="ARBA00022840"/>
    </source>
</evidence>
<dbReference type="InterPro" id="IPR036637">
    <property type="entry name" value="Phosphohistidine_dom_sf"/>
</dbReference>